<dbReference type="SUPFAM" id="SSF53474">
    <property type="entry name" value="alpha/beta-Hydrolases"/>
    <property type="match status" value="1"/>
</dbReference>
<evidence type="ECO:0000313" key="1">
    <source>
        <dbReference type="EMBL" id="KAF6806184.1"/>
    </source>
</evidence>
<name>A0A8H6J467_9PEZI</name>
<dbReference type="AlphaFoldDB" id="A0A8H6J467"/>
<dbReference type="Proteomes" id="UP000639643">
    <property type="component" value="Unassembled WGS sequence"/>
</dbReference>
<dbReference type="EMBL" id="WIGM01001038">
    <property type="protein sequence ID" value="KAF6806184.1"/>
    <property type="molecule type" value="Genomic_DNA"/>
</dbReference>
<evidence type="ECO:0008006" key="3">
    <source>
        <dbReference type="Google" id="ProtNLM"/>
    </source>
</evidence>
<keyword evidence="2" id="KW-1185">Reference proteome</keyword>
<protein>
    <recommendedName>
        <fullName evidence="3">AB hydrolase-1 domain-containing protein</fullName>
    </recommendedName>
</protein>
<accession>A0A8H6J467</accession>
<evidence type="ECO:0000313" key="2">
    <source>
        <dbReference type="Proteomes" id="UP000639643"/>
    </source>
</evidence>
<dbReference type="Gene3D" id="3.40.50.1820">
    <property type="entry name" value="alpha/beta hydrolase"/>
    <property type="match status" value="1"/>
</dbReference>
<comment type="caution">
    <text evidence="1">The sequence shown here is derived from an EMBL/GenBank/DDBJ whole genome shotgun (WGS) entry which is preliminary data.</text>
</comment>
<dbReference type="InterPro" id="IPR029058">
    <property type="entry name" value="AB_hydrolase_fold"/>
</dbReference>
<gene>
    <name evidence="1" type="ORF">CMUS01_14430</name>
</gene>
<sequence>MDYNSSIPPTDHRPLIVGLHGGTYDSQYFDAAPRYSASVPSLAFGVPFVAIDRPSYRATSSLHPIPDGSDFPQETGIWLHQYILPKLWTDFGVPNGCNSVVLLCYSLSVMGGVVAASLHARDEEPLYPLGGLIASGLGDKHKDPSFTEEYRDNEDLGYQSVPVEAKDATMFAPGTAPAEIFEQSERLNTHTPRCETVLSKRVYLSVWKEKYAAHVKVPVMFALVDDDAFFVVNEQELKICAGAFRNSPRVDASLVPGAPHCMQISYWSQGWYARCFGFAMECAAHVAWSSGQSRGQWEAQRNAIS</sequence>
<reference evidence="1" key="1">
    <citation type="journal article" date="2020" name="Phytopathology">
        <title>Genome Sequence Resources of Colletotrichum truncatum, C. plurivorum, C. musicola, and C. sojae: Four Species Pathogenic to Soybean (Glycine max).</title>
        <authorList>
            <person name="Rogerio F."/>
            <person name="Boufleur T.R."/>
            <person name="Ciampi-Guillardi M."/>
            <person name="Sukno S.A."/>
            <person name="Thon M.R."/>
            <person name="Massola Junior N.S."/>
            <person name="Baroncelli R."/>
        </authorList>
    </citation>
    <scope>NUCLEOTIDE SEQUENCE</scope>
    <source>
        <strain evidence="1">LFN0074</strain>
    </source>
</reference>
<organism evidence="1 2">
    <name type="scientific">Colletotrichum musicola</name>
    <dbReference type="NCBI Taxonomy" id="2175873"/>
    <lineage>
        <taxon>Eukaryota</taxon>
        <taxon>Fungi</taxon>
        <taxon>Dikarya</taxon>
        <taxon>Ascomycota</taxon>
        <taxon>Pezizomycotina</taxon>
        <taxon>Sordariomycetes</taxon>
        <taxon>Hypocreomycetidae</taxon>
        <taxon>Glomerellales</taxon>
        <taxon>Glomerellaceae</taxon>
        <taxon>Colletotrichum</taxon>
        <taxon>Colletotrichum orchidearum species complex</taxon>
    </lineage>
</organism>
<proteinExistence type="predicted"/>
<dbReference type="OrthoDB" id="5371334at2759"/>